<gene>
    <name evidence="1" type="ORF">SAMN05421863_101428</name>
</gene>
<accession>A0A1I4NBC7</accession>
<proteinExistence type="predicted"/>
<dbReference type="SUPFAM" id="SSF69279">
    <property type="entry name" value="Phage tail proteins"/>
    <property type="match status" value="1"/>
</dbReference>
<organism evidence="1 2">
    <name type="scientific">Nitrosomonas communis</name>
    <dbReference type="NCBI Taxonomy" id="44574"/>
    <lineage>
        <taxon>Bacteria</taxon>
        <taxon>Pseudomonadati</taxon>
        <taxon>Pseudomonadota</taxon>
        <taxon>Betaproteobacteria</taxon>
        <taxon>Nitrosomonadales</taxon>
        <taxon>Nitrosomonadaceae</taxon>
        <taxon>Nitrosomonas</taxon>
    </lineage>
</organism>
<sequence length="482" mass="53454">MDHRWQPIAQDGVKNVAIIWHPTATPLQLVAGTHADGVDIRAFVTRASHSAREGNVTVTWHLELYEIDQPQPGQIIECRLDGQLLWWGMIESLNDYRLSSGVRSLTLTLRSRDASSHWRNVRRVTEIYPVATPLSVIARDIAYTLGLTDAEIGFGETSVTTVHSNTQLADLTAWEMLEKLAEPLGVQPFVDARGVLKTISRDITRPADIVLTTERIISVTAAKSRPLLTAVKVRWLDPNLTKVSQQDQILASINITAGFFQLKQTKRVSFSEDETQRAENTYLVIRQSANSGLLPVCEEAYSQKTQTGGEIVLTTYAWVPALVTAGMAAILSSSLIPDGVTPTETIPLGRPIQASAEIAVLLTLASIGTGMYEIWGTPYDYVHTHNTTEAYDQNAPEWMSNEVEIENDFIMDEPMAQAYAVRELLYRAHEVSSFNVSIVDDPRIEPGDILQLPDQSRLYVTNYQRDVSPGSAAVLEVEGFRV</sequence>
<name>A0A1I4NBC7_9PROT</name>
<dbReference type="AlphaFoldDB" id="A0A1I4NBC7"/>
<keyword evidence="2" id="KW-1185">Reference proteome</keyword>
<protein>
    <submittedName>
        <fullName evidence="1">Uncharacterized protein</fullName>
    </submittedName>
</protein>
<reference evidence="2" key="1">
    <citation type="submission" date="2016-10" db="EMBL/GenBank/DDBJ databases">
        <authorList>
            <person name="Varghese N."/>
            <person name="Submissions S."/>
        </authorList>
    </citation>
    <scope>NUCLEOTIDE SEQUENCE [LARGE SCALE GENOMIC DNA]</scope>
    <source>
        <strain evidence="2">Nm44</strain>
    </source>
</reference>
<evidence type="ECO:0000313" key="1">
    <source>
        <dbReference type="EMBL" id="SFM12862.1"/>
    </source>
</evidence>
<dbReference type="EMBL" id="FOUB01000014">
    <property type="protein sequence ID" value="SFM12862.1"/>
    <property type="molecule type" value="Genomic_DNA"/>
</dbReference>
<evidence type="ECO:0000313" key="2">
    <source>
        <dbReference type="Proteomes" id="UP000183287"/>
    </source>
</evidence>
<dbReference type="Proteomes" id="UP000183287">
    <property type="component" value="Unassembled WGS sequence"/>
</dbReference>